<dbReference type="GO" id="GO:0005886">
    <property type="term" value="C:plasma membrane"/>
    <property type="evidence" value="ECO:0007669"/>
    <property type="project" value="UniProtKB-SubCell"/>
</dbReference>
<comment type="subcellular location">
    <subcellularLocation>
        <location evidence="1 12">Cell membrane</location>
        <topology evidence="1 12">Multi-pass membrane protein</topology>
    </subcellularLocation>
</comment>
<comment type="similarity">
    <text evidence="10 12">Belongs to the fluoride channel Fluc/FEX (TC 1.A.43) family.</text>
</comment>
<keyword evidence="14" id="KW-1185">Reference proteome</keyword>
<feature type="transmembrane region" description="Helical" evidence="12">
    <location>
        <begin position="7"/>
        <end position="33"/>
    </location>
</feature>
<keyword evidence="7 12" id="KW-0406">Ion transport</keyword>
<dbReference type="HAMAP" id="MF_00454">
    <property type="entry name" value="FluC"/>
    <property type="match status" value="1"/>
</dbReference>
<evidence type="ECO:0000256" key="2">
    <source>
        <dbReference type="ARBA" id="ARBA00022475"/>
    </source>
</evidence>
<keyword evidence="12" id="KW-0813">Transport</keyword>
<sequence>MAPGPRLYLAIALGGALGSVARYLCALAGIALLGPAFPFGTLGVNVAGSFLIGLYAALTGPDGRLFVTPALRQGVMAGFCGGFTTFSVFSLESIRLLDAGQWALALGYVGISAATWLAGAWLGDRLGQRMNRLRGS</sequence>
<evidence type="ECO:0000256" key="1">
    <source>
        <dbReference type="ARBA" id="ARBA00004651"/>
    </source>
</evidence>
<dbReference type="RefSeq" id="WP_184386411.1">
    <property type="nucleotide sequence ID" value="NZ_JACIDJ010000008.1"/>
</dbReference>
<dbReference type="InterPro" id="IPR003691">
    <property type="entry name" value="FluC"/>
</dbReference>
<comment type="caution">
    <text evidence="13">The sequence shown here is derived from an EMBL/GenBank/DDBJ whole genome shotgun (WGS) entry which is preliminary data.</text>
</comment>
<protein>
    <recommendedName>
        <fullName evidence="12">Fluoride-specific ion channel FluC</fullName>
    </recommendedName>
</protein>
<evidence type="ECO:0000256" key="11">
    <source>
        <dbReference type="ARBA" id="ARBA00035585"/>
    </source>
</evidence>
<evidence type="ECO:0000256" key="6">
    <source>
        <dbReference type="ARBA" id="ARBA00023053"/>
    </source>
</evidence>
<feature type="binding site" evidence="12">
    <location>
        <position position="81"/>
    </location>
    <ligand>
        <name>Na(+)</name>
        <dbReference type="ChEBI" id="CHEBI:29101"/>
        <note>structural</note>
    </ligand>
</feature>
<proteinExistence type="inferred from homology"/>
<dbReference type="EMBL" id="JACIDJ010000008">
    <property type="protein sequence ID" value="MBB3900180.1"/>
    <property type="molecule type" value="Genomic_DNA"/>
</dbReference>
<name>A0A840AI73_9PROT</name>
<dbReference type="GO" id="GO:0140114">
    <property type="term" value="P:cellular detoxification of fluoride"/>
    <property type="evidence" value="ECO:0007669"/>
    <property type="project" value="UniProtKB-UniRule"/>
</dbReference>
<evidence type="ECO:0000256" key="4">
    <source>
        <dbReference type="ARBA" id="ARBA00022692"/>
    </source>
</evidence>
<evidence type="ECO:0000256" key="5">
    <source>
        <dbReference type="ARBA" id="ARBA00022989"/>
    </source>
</evidence>
<reference evidence="13 14" key="1">
    <citation type="submission" date="2020-08" db="EMBL/GenBank/DDBJ databases">
        <title>Genomic Encyclopedia of Type Strains, Phase IV (KMG-IV): sequencing the most valuable type-strain genomes for metagenomic binning, comparative biology and taxonomic classification.</title>
        <authorList>
            <person name="Goeker M."/>
        </authorList>
    </citation>
    <scope>NUCLEOTIDE SEQUENCE [LARGE SCALE GENOMIC DNA]</scope>
    <source>
        <strain evidence="13 14">DSM 19979</strain>
    </source>
</reference>
<accession>A0A840AI73</accession>
<comment type="catalytic activity">
    <reaction evidence="11">
        <text>fluoride(in) = fluoride(out)</text>
        <dbReference type="Rhea" id="RHEA:76159"/>
        <dbReference type="ChEBI" id="CHEBI:17051"/>
    </reaction>
    <physiologicalReaction direction="left-to-right" evidence="11">
        <dbReference type="Rhea" id="RHEA:76160"/>
    </physiologicalReaction>
</comment>
<feature type="transmembrane region" description="Helical" evidence="12">
    <location>
        <begin position="70"/>
        <end position="90"/>
    </location>
</feature>
<keyword evidence="12" id="KW-0479">Metal-binding</keyword>
<comment type="activity regulation">
    <text evidence="12">Na(+) is not transported, but it plays an essential structural role and its presence is essential for fluoride channel function.</text>
</comment>
<keyword evidence="3" id="KW-0997">Cell inner membrane</keyword>
<dbReference type="PANTHER" id="PTHR28259:SF1">
    <property type="entry name" value="FLUORIDE EXPORT PROTEIN 1-RELATED"/>
    <property type="match status" value="1"/>
</dbReference>
<keyword evidence="4 12" id="KW-0812">Transmembrane</keyword>
<keyword evidence="5 12" id="KW-1133">Transmembrane helix</keyword>
<evidence type="ECO:0000256" key="7">
    <source>
        <dbReference type="ARBA" id="ARBA00023065"/>
    </source>
</evidence>
<evidence type="ECO:0000313" key="14">
    <source>
        <dbReference type="Proteomes" id="UP000553193"/>
    </source>
</evidence>
<evidence type="ECO:0000256" key="8">
    <source>
        <dbReference type="ARBA" id="ARBA00023136"/>
    </source>
</evidence>
<keyword evidence="8 12" id="KW-0472">Membrane</keyword>
<evidence type="ECO:0000313" key="13">
    <source>
        <dbReference type="EMBL" id="MBB3900180.1"/>
    </source>
</evidence>
<evidence type="ECO:0000256" key="10">
    <source>
        <dbReference type="ARBA" id="ARBA00035120"/>
    </source>
</evidence>
<dbReference type="Pfam" id="PF02537">
    <property type="entry name" value="CRCB"/>
    <property type="match status" value="1"/>
</dbReference>
<feature type="binding site" evidence="12">
    <location>
        <position position="84"/>
    </location>
    <ligand>
        <name>Na(+)</name>
        <dbReference type="ChEBI" id="CHEBI:29101"/>
        <note>structural</note>
    </ligand>
</feature>
<dbReference type="AlphaFoldDB" id="A0A840AI73"/>
<keyword evidence="9 12" id="KW-0407">Ion channel</keyword>
<evidence type="ECO:0000256" key="9">
    <source>
        <dbReference type="ARBA" id="ARBA00023303"/>
    </source>
</evidence>
<comment type="function">
    <text evidence="12">Fluoride-specific ion channel. Important for reducing fluoride concentration in the cell, thus reducing its toxicity.</text>
</comment>
<evidence type="ECO:0000256" key="12">
    <source>
        <dbReference type="HAMAP-Rule" id="MF_00454"/>
    </source>
</evidence>
<feature type="transmembrane region" description="Helical" evidence="12">
    <location>
        <begin position="102"/>
        <end position="122"/>
    </location>
</feature>
<gene>
    <name evidence="12" type="primary">fluC</name>
    <name evidence="12" type="synonym">crcB</name>
    <name evidence="13" type="ORF">GGQ83_003650</name>
</gene>
<organism evidence="13 14">
    <name type="scientific">Roseococcus suduntuyensis</name>
    <dbReference type="NCBI Taxonomy" id="455361"/>
    <lineage>
        <taxon>Bacteria</taxon>
        <taxon>Pseudomonadati</taxon>
        <taxon>Pseudomonadota</taxon>
        <taxon>Alphaproteobacteria</taxon>
        <taxon>Acetobacterales</taxon>
        <taxon>Roseomonadaceae</taxon>
        <taxon>Roseococcus</taxon>
    </lineage>
</organism>
<feature type="transmembrane region" description="Helical" evidence="12">
    <location>
        <begin position="39"/>
        <end position="58"/>
    </location>
</feature>
<dbReference type="GO" id="GO:0062054">
    <property type="term" value="F:fluoride channel activity"/>
    <property type="evidence" value="ECO:0007669"/>
    <property type="project" value="UniProtKB-UniRule"/>
</dbReference>
<dbReference type="PANTHER" id="PTHR28259">
    <property type="entry name" value="FLUORIDE EXPORT PROTEIN 1-RELATED"/>
    <property type="match status" value="1"/>
</dbReference>
<evidence type="ECO:0000256" key="3">
    <source>
        <dbReference type="ARBA" id="ARBA00022519"/>
    </source>
</evidence>
<dbReference type="Proteomes" id="UP000553193">
    <property type="component" value="Unassembled WGS sequence"/>
</dbReference>
<keyword evidence="2 12" id="KW-1003">Cell membrane</keyword>
<keyword evidence="6 12" id="KW-0915">Sodium</keyword>
<dbReference type="GO" id="GO:0046872">
    <property type="term" value="F:metal ion binding"/>
    <property type="evidence" value="ECO:0007669"/>
    <property type="project" value="UniProtKB-KW"/>
</dbReference>